<comment type="caution">
    <text evidence="4">The sequence shown here is derived from an EMBL/GenBank/DDBJ whole genome shotgun (WGS) entry which is preliminary data.</text>
</comment>
<evidence type="ECO:0000256" key="2">
    <source>
        <dbReference type="SAM" id="MobiDB-lite"/>
    </source>
</evidence>
<feature type="region of interest" description="Disordered" evidence="2">
    <location>
        <begin position="87"/>
        <end position="114"/>
    </location>
</feature>
<dbReference type="PANTHER" id="PTHR31019">
    <property type="entry name" value="SMALL INTEGRAL MEMBRANE PROTEIN 14"/>
    <property type="match status" value="1"/>
</dbReference>
<dbReference type="InterPro" id="IPR020309">
    <property type="entry name" value="Smim-14"/>
</dbReference>
<feature type="transmembrane region" description="Helical" evidence="3">
    <location>
        <begin position="62"/>
        <end position="81"/>
    </location>
</feature>
<dbReference type="AlphaFoldDB" id="A0AAN8ME16"/>
<evidence type="ECO:0000313" key="5">
    <source>
        <dbReference type="Proteomes" id="UP001356427"/>
    </source>
</evidence>
<reference evidence="4 5" key="1">
    <citation type="submission" date="2021-04" db="EMBL/GenBank/DDBJ databases">
        <authorList>
            <person name="De Guttry C."/>
            <person name="Zahm M."/>
            <person name="Klopp C."/>
            <person name="Cabau C."/>
            <person name="Louis A."/>
            <person name="Berthelot C."/>
            <person name="Parey E."/>
            <person name="Roest Crollius H."/>
            <person name="Montfort J."/>
            <person name="Robinson-Rechavi M."/>
            <person name="Bucao C."/>
            <person name="Bouchez O."/>
            <person name="Gislard M."/>
            <person name="Lluch J."/>
            <person name="Milhes M."/>
            <person name="Lampietro C."/>
            <person name="Lopez Roques C."/>
            <person name="Donnadieu C."/>
            <person name="Braasch I."/>
            <person name="Desvignes T."/>
            <person name="Postlethwait J."/>
            <person name="Bobe J."/>
            <person name="Wedekind C."/>
            <person name="Guiguen Y."/>
        </authorList>
    </citation>
    <scope>NUCLEOTIDE SEQUENCE [LARGE SCALE GENOMIC DNA]</scope>
    <source>
        <strain evidence="4">Cs_M1</strain>
        <tissue evidence="4">Blood</tissue>
    </source>
</reference>
<dbReference type="Proteomes" id="UP001356427">
    <property type="component" value="Unassembled WGS sequence"/>
</dbReference>
<name>A0AAN8ME16_9TELE</name>
<organism evidence="4 5">
    <name type="scientific">Coregonus suidteri</name>
    <dbReference type="NCBI Taxonomy" id="861788"/>
    <lineage>
        <taxon>Eukaryota</taxon>
        <taxon>Metazoa</taxon>
        <taxon>Chordata</taxon>
        <taxon>Craniata</taxon>
        <taxon>Vertebrata</taxon>
        <taxon>Euteleostomi</taxon>
        <taxon>Actinopterygii</taxon>
        <taxon>Neopterygii</taxon>
        <taxon>Teleostei</taxon>
        <taxon>Protacanthopterygii</taxon>
        <taxon>Salmoniformes</taxon>
        <taxon>Salmonidae</taxon>
        <taxon>Coregoninae</taxon>
        <taxon>Coregonus</taxon>
    </lineage>
</organism>
<sequence length="114" mass="12317">MRAVQVIVMAEGGFDPCVYICSQEHAMRRLINLLRQSQSYCTDTECPQDMPGPSGSVGGGDLTVPMVLMGWMVLVLLLFLLRPSSLRGPTTPPTGKPTGPHNSRDQEPPAPPVD</sequence>
<evidence type="ECO:0000256" key="1">
    <source>
        <dbReference type="ARBA" id="ARBA00017902"/>
    </source>
</evidence>
<dbReference type="Pfam" id="PF11027">
    <property type="entry name" value="DUF2615"/>
    <property type="match status" value="1"/>
</dbReference>
<dbReference type="PANTHER" id="PTHR31019:SF1">
    <property type="entry name" value="SMALL INTEGRAL MEMBRANE PROTEIN 14"/>
    <property type="match status" value="1"/>
</dbReference>
<evidence type="ECO:0000256" key="3">
    <source>
        <dbReference type="SAM" id="Phobius"/>
    </source>
</evidence>
<gene>
    <name evidence="4" type="ORF">J4Q44_G00037430</name>
</gene>
<keyword evidence="3" id="KW-1133">Transmembrane helix</keyword>
<keyword evidence="3" id="KW-0812">Transmembrane</keyword>
<protein>
    <recommendedName>
        <fullName evidence="1">Small integral membrane protein 14</fullName>
    </recommendedName>
</protein>
<accession>A0AAN8ME16</accession>
<keyword evidence="5" id="KW-1185">Reference proteome</keyword>
<dbReference type="GO" id="GO:0005783">
    <property type="term" value="C:endoplasmic reticulum"/>
    <property type="evidence" value="ECO:0007669"/>
    <property type="project" value="TreeGrafter"/>
</dbReference>
<dbReference type="EMBL" id="JAGTTL010000003">
    <property type="protein sequence ID" value="KAK6324401.1"/>
    <property type="molecule type" value="Genomic_DNA"/>
</dbReference>
<proteinExistence type="predicted"/>
<keyword evidence="3" id="KW-0472">Membrane</keyword>
<evidence type="ECO:0000313" key="4">
    <source>
        <dbReference type="EMBL" id="KAK6324401.1"/>
    </source>
</evidence>